<reference evidence="1 2" key="1">
    <citation type="submission" date="2021-06" db="EMBL/GenBank/DDBJ databases">
        <title>Caerostris extrusa draft genome.</title>
        <authorList>
            <person name="Kono N."/>
            <person name="Arakawa K."/>
        </authorList>
    </citation>
    <scope>NUCLEOTIDE SEQUENCE [LARGE SCALE GENOMIC DNA]</scope>
</reference>
<evidence type="ECO:0000313" key="2">
    <source>
        <dbReference type="Proteomes" id="UP001054945"/>
    </source>
</evidence>
<name>A0AAV4WQR3_CAEEX</name>
<sequence length="215" mass="24978">MYVNRRGLYRNLNFLTVGNVMWFGKQKHLIHTERMLLAFVTWDHEFSVRKIWKTFLVRHGCHLTWRTTPAVSGELPLPKKKPPVSPRWLLAAASVPHLRRKALRSHDLQWCLWGMPLSSDNGSAEANRAALFRKSECKLESDSQKIQSRVLGSQTFIMYNKGCSEVHNNNNNRPSVLYTFFDFEIVLIFYTKEEHTHLLVLTNNVISLLIFVLGV</sequence>
<dbReference type="Proteomes" id="UP001054945">
    <property type="component" value="Unassembled WGS sequence"/>
</dbReference>
<dbReference type="EMBL" id="BPLR01016577">
    <property type="protein sequence ID" value="GIY84836.1"/>
    <property type="molecule type" value="Genomic_DNA"/>
</dbReference>
<gene>
    <name evidence="1" type="ORF">CEXT_310711</name>
</gene>
<comment type="caution">
    <text evidence="1">The sequence shown here is derived from an EMBL/GenBank/DDBJ whole genome shotgun (WGS) entry which is preliminary data.</text>
</comment>
<keyword evidence="2" id="KW-1185">Reference proteome</keyword>
<organism evidence="1 2">
    <name type="scientific">Caerostris extrusa</name>
    <name type="common">Bark spider</name>
    <name type="synonym">Caerostris bankana</name>
    <dbReference type="NCBI Taxonomy" id="172846"/>
    <lineage>
        <taxon>Eukaryota</taxon>
        <taxon>Metazoa</taxon>
        <taxon>Ecdysozoa</taxon>
        <taxon>Arthropoda</taxon>
        <taxon>Chelicerata</taxon>
        <taxon>Arachnida</taxon>
        <taxon>Araneae</taxon>
        <taxon>Araneomorphae</taxon>
        <taxon>Entelegynae</taxon>
        <taxon>Araneoidea</taxon>
        <taxon>Araneidae</taxon>
        <taxon>Caerostris</taxon>
    </lineage>
</organism>
<proteinExistence type="predicted"/>
<accession>A0AAV4WQR3</accession>
<protein>
    <submittedName>
        <fullName evidence="1">Uncharacterized protein</fullName>
    </submittedName>
</protein>
<dbReference type="AlphaFoldDB" id="A0AAV4WQR3"/>
<evidence type="ECO:0000313" key="1">
    <source>
        <dbReference type="EMBL" id="GIY84836.1"/>
    </source>
</evidence>